<keyword evidence="4" id="KW-0732">Signal</keyword>
<dbReference type="PANTHER" id="PTHR47965">
    <property type="entry name" value="ASPARTYL PROTEASE-RELATED"/>
    <property type="match status" value="1"/>
</dbReference>
<evidence type="ECO:0000313" key="7">
    <source>
        <dbReference type="Proteomes" id="UP000297527"/>
    </source>
</evidence>
<feature type="signal peptide" evidence="4">
    <location>
        <begin position="1"/>
        <end position="20"/>
    </location>
</feature>
<dbReference type="GO" id="GO:0009277">
    <property type="term" value="C:fungal-type cell wall"/>
    <property type="evidence" value="ECO:0007669"/>
    <property type="project" value="TreeGrafter"/>
</dbReference>
<dbReference type="PRINTS" id="PR00792">
    <property type="entry name" value="PEPSIN"/>
</dbReference>
<feature type="chain" id="PRO_5021466053" description="Peptidase A1 domain-containing protein" evidence="4">
    <location>
        <begin position="21"/>
        <end position="278"/>
    </location>
</feature>
<gene>
    <name evidence="6" type="ORF">BCON_0027g00130</name>
</gene>
<evidence type="ECO:0000256" key="3">
    <source>
        <dbReference type="RuleBase" id="RU000454"/>
    </source>
</evidence>
<dbReference type="PROSITE" id="PS00141">
    <property type="entry name" value="ASP_PROTEASE"/>
    <property type="match status" value="2"/>
</dbReference>
<name>A0A4Z1IXX5_9HELO</name>
<comment type="similarity">
    <text evidence="1 3">Belongs to the peptidase A1 family.</text>
</comment>
<feature type="domain" description="Peptidase A1" evidence="5">
    <location>
        <begin position="60"/>
        <end position="278"/>
    </location>
</feature>
<dbReference type="EMBL" id="PQXN01000027">
    <property type="protein sequence ID" value="TGO61427.1"/>
    <property type="molecule type" value="Genomic_DNA"/>
</dbReference>
<dbReference type="GO" id="GO:0031505">
    <property type="term" value="P:fungal-type cell wall organization"/>
    <property type="evidence" value="ECO:0007669"/>
    <property type="project" value="TreeGrafter"/>
</dbReference>
<dbReference type="PANTHER" id="PTHR47965:SF79">
    <property type="entry name" value="ASPARTIC PROTEINASE"/>
    <property type="match status" value="1"/>
</dbReference>
<keyword evidence="7" id="KW-1185">Reference proteome</keyword>
<dbReference type="GO" id="GO:0004190">
    <property type="term" value="F:aspartic-type endopeptidase activity"/>
    <property type="evidence" value="ECO:0007669"/>
    <property type="project" value="UniProtKB-KW"/>
</dbReference>
<dbReference type="InterPro" id="IPR033121">
    <property type="entry name" value="PEPTIDASE_A1"/>
</dbReference>
<dbReference type="GO" id="GO:0005576">
    <property type="term" value="C:extracellular region"/>
    <property type="evidence" value="ECO:0007669"/>
    <property type="project" value="TreeGrafter"/>
</dbReference>
<evidence type="ECO:0000256" key="2">
    <source>
        <dbReference type="ARBA" id="ARBA00022750"/>
    </source>
</evidence>
<keyword evidence="3" id="KW-0378">Hydrolase</keyword>
<dbReference type="InterPro" id="IPR001969">
    <property type="entry name" value="Aspartic_peptidase_AS"/>
</dbReference>
<dbReference type="AlphaFoldDB" id="A0A4Z1IXX5"/>
<sequence length="278" mass="29193">MVSSVCQTLVLLLLITLALAQVRIPITRKIHAPHPALNRRLSTHDLVSAFLANNETRASYVISVKVGTPPQGVDLTIDTGSSDTWLVANTAASCTGVGIPDHNGSAPVLCETPSDSFVLGNATIKSLQMGLANDTNIQTGILGIGYSISEVSDTMYPNILDELVSQNLISTRAYSLYLDSQESATGSLLFGAVDTTKFVGEICPGLSGMARFSGSSLSVELAGVDITDREGNAANLTTSPQAVLLDSGTTLTILPAEVTDVMFQYFSAYDDTNSTGNV</sequence>
<dbReference type="SUPFAM" id="SSF50630">
    <property type="entry name" value="Acid proteases"/>
    <property type="match status" value="1"/>
</dbReference>
<dbReference type="InterPro" id="IPR021109">
    <property type="entry name" value="Peptidase_aspartic_dom_sf"/>
</dbReference>
<organism evidence="6 7">
    <name type="scientific">Botryotinia convoluta</name>
    <dbReference type="NCBI Taxonomy" id="54673"/>
    <lineage>
        <taxon>Eukaryota</taxon>
        <taxon>Fungi</taxon>
        <taxon>Dikarya</taxon>
        <taxon>Ascomycota</taxon>
        <taxon>Pezizomycotina</taxon>
        <taxon>Leotiomycetes</taxon>
        <taxon>Helotiales</taxon>
        <taxon>Sclerotiniaceae</taxon>
        <taxon>Botryotinia</taxon>
    </lineage>
</organism>
<accession>A0A4Z1IXX5</accession>
<proteinExistence type="inferred from homology"/>
<evidence type="ECO:0000256" key="1">
    <source>
        <dbReference type="ARBA" id="ARBA00007447"/>
    </source>
</evidence>
<protein>
    <recommendedName>
        <fullName evidence="5">Peptidase A1 domain-containing protein</fullName>
    </recommendedName>
</protein>
<reference evidence="6 7" key="1">
    <citation type="submission" date="2017-12" db="EMBL/GenBank/DDBJ databases">
        <title>Comparative genomics of Botrytis spp.</title>
        <authorList>
            <person name="Valero-Jimenez C.A."/>
            <person name="Tapia P."/>
            <person name="Veloso J."/>
            <person name="Silva-Moreno E."/>
            <person name="Staats M."/>
            <person name="Valdes J.H."/>
            <person name="Van Kan J.A.L."/>
        </authorList>
    </citation>
    <scope>NUCLEOTIDE SEQUENCE [LARGE SCALE GENOMIC DNA]</scope>
    <source>
        <strain evidence="6 7">MUCL11595</strain>
    </source>
</reference>
<evidence type="ECO:0000313" key="6">
    <source>
        <dbReference type="EMBL" id="TGO61427.1"/>
    </source>
</evidence>
<dbReference type="InterPro" id="IPR001461">
    <property type="entry name" value="Aspartic_peptidase_A1"/>
</dbReference>
<dbReference type="OrthoDB" id="771136at2759"/>
<dbReference type="Pfam" id="PF00026">
    <property type="entry name" value="Asp"/>
    <property type="match status" value="1"/>
</dbReference>
<dbReference type="GO" id="GO:0006508">
    <property type="term" value="P:proteolysis"/>
    <property type="evidence" value="ECO:0007669"/>
    <property type="project" value="UniProtKB-KW"/>
</dbReference>
<keyword evidence="3" id="KW-0645">Protease</keyword>
<evidence type="ECO:0000256" key="4">
    <source>
        <dbReference type="SAM" id="SignalP"/>
    </source>
</evidence>
<dbReference type="Gene3D" id="2.40.70.10">
    <property type="entry name" value="Acid Proteases"/>
    <property type="match status" value="3"/>
</dbReference>
<evidence type="ECO:0000259" key="5">
    <source>
        <dbReference type="PROSITE" id="PS51767"/>
    </source>
</evidence>
<comment type="caution">
    <text evidence="6">The sequence shown here is derived from an EMBL/GenBank/DDBJ whole genome shotgun (WGS) entry which is preliminary data.</text>
</comment>
<dbReference type="PROSITE" id="PS51767">
    <property type="entry name" value="PEPTIDASE_A1"/>
    <property type="match status" value="1"/>
</dbReference>
<dbReference type="Proteomes" id="UP000297527">
    <property type="component" value="Unassembled WGS sequence"/>
</dbReference>
<keyword evidence="2 3" id="KW-0064">Aspartyl protease</keyword>